<evidence type="ECO:0000313" key="3">
    <source>
        <dbReference type="EMBL" id="KIE10543.1"/>
    </source>
</evidence>
<keyword evidence="1" id="KW-0472">Membrane</keyword>
<dbReference type="EMBL" id="JHEG02000048">
    <property type="protein sequence ID" value="KIE10543.1"/>
    <property type="molecule type" value="Genomic_DNA"/>
</dbReference>
<feature type="transmembrane region" description="Helical" evidence="1">
    <location>
        <begin position="50"/>
        <end position="71"/>
    </location>
</feature>
<evidence type="ECO:0000313" key="4">
    <source>
        <dbReference type="Proteomes" id="UP000029738"/>
    </source>
</evidence>
<evidence type="ECO:0000313" key="2">
    <source>
        <dbReference type="EMBL" id="KAF3886530.1"/>
    </source>
</evidence>
<sequence length="86" mass="9793">MQQRYRLTDELLQLRVMQTRSHKGAKALALFSGIDSTISSGSQISIPLPFALGALLFFFFDFPDILAIFSFNSHFMRCQFQQISSL</sequence>
<accession>A0A0C1R480</accession>
<gene>
    <name evidence="3" type="ORF">DA73_0218580</name>
    <name evidence="2" type="ORF">DA73_0400014350</name>
</gene>
<keyword evidence="1" id="KW-1133">Transmembrane helix</keyword>
<reference evidence="3" key="1">
    <citation type="journal article" date="2015" name="Genome Announc.">
        <title>Draft Genome Sequence of Tolypothrix boutellei Strain VB521301.</title>
        <authorList>
            <person name="Chandrababunaidu M.M."/>
            <person name="Singh D."/>
            <person name="Sen D."/>
            <person name="Bhan S."/>
            <person name="Das S."/>
            <person name="Gupta A."/>
            <person name="Adhikary S.P."/>
            <person name="Tripathy S."/>
        </authorList>
    </citation>
    <scope>NUCLEOTIDE SEQUENCE</scope>
    <source>
        <strain evidence="3">VB521301</strain>
    </source>
</reference>
<dbReference type="RefSeq" id="WP_050045789.1">
    <property type="nucleotide sequence ID" value="NZ_JHEG04000001.1"/>
</dbReference>
<comment type="caution">
    <text evidence="3">The sequence shown here is derived from an EMBL/GenBank/DDBJ whole genome shotgun (WGS) entry which is preliminary data.</text>
</comment>
<keyword evidence="1" id="KW-0812">Transmembrane</keyword>
<reference evidence="2" key="2">
    <citation type="submission" date="2019-11" db="EMBL/GenBank/DDBJ databases">
        <title>Improved Assembly of Tolypothrix boutellei genome.</title>
        <authorList>
            <person name="Sarangi A.N."/>
            <person name="Mukherjee M."/>
            <person name="Ghosh S."/>
            <person name="Singh D."/>
            <person name="Das A."/>
            <person name="Kant S."/>
            <person name="Prusty A."/>
            <person name="Tripathy S."/>
        </authorList>
    </citation>
    <scope>NUCLEOTIDE SEQUENCE</scope>
    <source>
        <strain evidence="2">VB521301</strain>
    </source>
</reference>
<keyword evidence="4" id="KW-1185">Reference proteome</keyword>
<dbReference type="Proteomes" id="UP000029738">
    <property type="component" value="Unassembled WGS sequence"/>
</dbReference>
<organism evidence="3">
    <name type="scientific">Tolypothrix bouteillei VB521301</name>
    <dbReference type="NCBI Taxonomy" id="1479485"/>
    <lineage>
        <taxon>Bacteria</taxon>
        <taxon>Bacillati</taxon>
        <taxon>Cyanobacteriota</taxon>
        <taxon>Cyanophyceae</taxon>
        <taxon>Nostocales</taxon>
        <taxon>Tolypothrichaceae</taxon>
        <taxon>Tolypothrix</taxon>
    </lineage>
</organism>
<name>A0A0C1R480_9CYAN</name>
<proteinExistence type="predicted"/>
<evidence type="ECO:0000256" key="1">
    <source>
        <dbReference type="SAM" id="Phobius"/>
    </source>
</evidence>
<dbReference type="AlphaFoldDB" id="A0A0C1R480"/>
<protein>
    <submittedName>
        <fullName evidence="3">Uncharacterized protein</fullName>
    </submittedName>
</protein>
<dbReference type="EMBL" id="JHEG04000001">
    <property type="protein sequence ID" value="KAF3886530.1"/>
    <property type="molecule type" value="Genomic_DNA"/>
</dbReference>